<dbReference type="STRING" id="1341132.A0A3F3QCA2"/>
<dbReference type="GeneID" id="38143107"/>
<protein>
    <submittedName>
        <fullName evidence="1">Uncharacterized protein</fullName>
    </submittedName>
</protein>
<dbReference type="RefSeq" id="XP_026629830.1">
    <property type="nucleotide sequence ID" value="XM_026774751.1"/>
</dbReference>
<accession>A0A3F3QCA2</accession>
<dbReference type="EMBL" id="KZ852037">
    <property type="protein sequence ID" value="RDH36808.1"/>
    <property type="molecule type" value="Genomic_DNA"/>
</dbReference>
<gene>
    <name evidence="1" type="ORF">BDQ94DRAFT_184887</name>
</gene>
<sequence>MTETLLNYLLKPNPRVIFPSGGGSTFTFNEDWDTIENVEEWTEFNYEVLTERFERDLRCQVAQFDATTKCEEAGYNKIFDERGLSDLVCMSITVPVSAVLKPLFITSGGRVWEKLGCLPDWGAGREIDLNEHGRANALVLGDTKFKWDSACGIDTVRNSEDDSYEDAPERDDVRPIEQVQYYGAVYRCRYVFVITEKELVVMQLHLAPDPIRTSPRPVRTRPSASHQRVLSSSEISKQFTDKMSLDESVKESALRARIGLLKYKRVSWNARKGLTIKLALYCLIRLADEDGNDLRTEYPSLLAHGGSSATQMPRY</sequence>
<proteinExistence type="predicted"/>
<dbReference type="Proteomes" id="UP000253729">
    <property type="component" value="Unassembled WGS sequence"/>
</dbReference>
<keyword evidence="2" id="KW-1185">Reference proteome</keyword>
<evidence type="ECO:0000313" key="1">
    <source>
        <dbReference type="EMBL" id="RDH36808.1"/>
    </source>
</evidence>
<reference evidence="1 2" key="1">
    <citation type="submission" date="2018-07" db="EMBL/GenBank/DDBJ databases">
        <title>The genomes of Aspergillus section Nigri reveals drivers in fungal speciation.</title>
        <authorList>
            <consortium name="DOE Joint Genome Institute"/>
            <person name="Vesth T.C."/>
            <person name="Nybo J."/>
            <person name="Theobald S."/>
            <person name="Brandl J."/>
            <person name="Frisvad J.C."/>
            <person name="Nielsen K.F."/>
            <person name="Lyhne E.K."/>
            <person name="Kogle M.E."/>
            <person name="Kuo A."/>
            <person name="Riley R."/>
            <person name="Clum A."/>
            <person name="Nolan M."/>
            <person name="Lipzen A."/>
            <person name="Salamov A."/>
            <person name="Henrissat B."/>
            <person name="Wiebenga A."/>
            <person name="De vries R.P."/>
            <person name="Grigoriev I.V."/>
            <person name="Mortensen U.H."/>
            <person name="Andersen M.R."/>
            <person name="Baker S.E."/>
        </authorList>
    </citation>
    <scope>NUCLEOTIDE SEQUENCE [LARGE SCALE GENOMIC DNA]</scope>
    <source>
        <strain evidence="1 2">CBS 139.54b</strain>
    </source>
</reference>
<evidence type="ECO:0000313" key="2">
    <source>
        <dbReference type="Proteomes" id="UP000253729"/>
    </source>
</evidence>
<name>A0A3F3QCA2_9EURO</name>
<dbReference type="AlphaFoldDB" id="A0A3F3QCA2"/>
<organism evidence="1 2">
    <name type="scientific">Aspergillus welwitschiae</name>
    <dbReference type="NCBI Taxonomy" id="1341132"/>
    <lineage>
        <taxon>Eukaryota</taxon>
        <taxon>Fungi</taxon>
        <taxon>Dikarya</taxon>
        <taxon>Ascomycota</taxon>
        <taxon>Pezizomycotina</taxon>
        <taxon>Eurotiomycetes</taxon>
        <taxon>Eurotiomycetidae</taxon>
        <taxon>Eurotiales</taxon>
        <taxon>Aspergillaceae</taxon>
        <taxon>Aspergillus</taxon>
        <taxon>Aspergillus subgen. Circumdati</taxon>
    </lineage>
</organism>